<evidence type="ECO:0000313" key="13">
    <source>
        <dbReference type="Proteomes" id="UP000039217"/>
    </source>
</evidence>
<accession>A0A0T9G0J4</accession>
<dbReference type="EMBL" id="CGCX01000346">
    <property type="protein sequence ID" value="CFR73633.1"/>
    <property type="molecule type" value="Genomic_DNA"/>
</dbReference>
<dbReference type="Proteomes" id="UP000038802">
    <property type="component" value="Unassembled WGS sequence"/>
</dbReference>
<dbReference type="EMBL" id="CQQC01000420">
    <property type="protein sequence ID" value="CNV00453.1"/>
    <property type="molecule type" value="Genomic_DNA"/>
</dbReference>
<evidence type="ECO:0000313" key="20">
    <source>
        <dbReference type="Proteomes" id="UP000050164"/>
    </source>
</evidence>
<evidence type="ECO:0000313" key="1">
    <source>
        <dbReference type="EMBL" id="CFE38389.1"/>
    </source>
</evidence>
<dbReference type="AlphaFoldDB" id="A0A0T9G0J4"/>
<reference evidence="8" key="2">
    <citation type="submission" date="2015-03" db="EMBL/GenBank/DDBJ databases">
        <authorList>
            <person name="Murphy D."/>
        </authorList>
    </citation>
    <scope>NUCLEOTIDE SEQUENCE [LARGE SCALE GENOMIC DNA]</scope>
    <source>
        <strain evidence="8">K00500041</strain>
    </source>
</reference>
<evidence type="ECO:0000313" key="7">
    <source>
        <dbReference type="EMBL" id="COV57733.1"/>
    </source>
</evidence>
<evidence type="ECO:0000313" key="16">
    <source>
        <dbReference type="Proteomes" id="UP000046947"/>
    </source>
</evidence>
<dbReference type="EMBL" id="CNFT01000073">
    <property type="protein sequence ID" value="CKR00370.1"/>
    <property type="molecule type" value="Genomic_DNA"/>
</dbReference>
<dbReference type="Proteomes" id="UP000039217">
    <property type="component" value="Unassembled WGS sequence"/>
</dbReference>
<dbReference type="Proteomes" id="UP000046680">
    <property type="component" value="Unassembled WGS sequence"/>
</dbReference>
<dbReference type="EMBL" id="CSBK01001486">
    <property type="protein sequence ID" value="COY73047.1"/>
    <property type="molecule type" value="Genomic_DNA"/>
</dbReference>
<evidence type="ECO:0000313" key="14">
    <source>
        <dbReference type="Proteomes" id="UP000044938"/>
    </source>
</evidence>
<evidence type="ECO:0000313" key="15">
    <source>
        <dbReference type="Proteomes" id="UP000046680"/>
    </source>
</evidence>
<dbReference type="Proteomes" id="UP000039021">
    <property type="component" value="Unassembled WGS sequence"/>
</dbReference>
<evidence type="ECO:0000313" key="18">
    <source>
        <dbReference type="Proteomes" id="UP000048600"/>
    </source>
</evidence>
<evidence type="ECO:0000313" key="5">
    <source>
        <dbReference type="EMBL" id="CKS91278.1"/>
    </source>
</evidence>
<dbReference type="EMBL" id="CSAE01000175">
    <property type="protein sequence ID" value="COV68007.1"/>
    <property type="molecule type" value="Genomic_DNA"/>
</dbReference>
<dbReference type="EMBL" id="CFOH01000206">
    <property type="protein sequence ID" value="CFE49742.1"/>
    <property type="molecule type" value="Genomic_DNA"/>
</dbReference>
<dbReference type="EMBL" id="CFOE01000085">
    <property type="protein sequence ID" value="CFE38389.1"/>
    <property type="molecule type" value="Genomic_DNA"/>
</dbReference>
<evidence type="ECO:0000313" key="9">
    <source>
        <dbReference type="EMBL" id="COW00705.1"/>
    </source>
</evidence>
<evidence type="ECO:0000313" key="8">
    <source>
        <dbReference type="EMBL" id="COV68007.1"/>
    </source>
</evidence>
<evidence type="ECO:0000313" key="10">
    <source>
        <dbReference type="EMBL" id="COY73047.1"/>
    </source>
</evidence>
<evidence type="ECO:0000313" key="6">
    <source>
        <dbReference type="EMBL" id="CNV00453.1"/>
    </source>
</evidence>
<dbReference type="Proteomes" id="UP000044938">
    <property type="component" value="Unassembled WGS sequence"/>
</dbReference>
<evidence type="ECO:0000313" key="11">
    <source>
        <dbReference type="Proteomes" id="UP000038802"/>
    </source>
</evidence>
<dbReference type="Proteomes" id="UP000050164">
    <property type="component" value="Unassembled WGS sequence"/>
</dbReference>
<protein>
    <submittedName>
        <fullName evidence="8">Uncharacterized protein</fullName>
    </submittedName>
</protein>
<evidence type="ECO:0000313" key="19">
    <source>
        <dbReference type="Proteomes" id="UP000049023"/>
    </source>
</evidence>
<dbReference type="EMBL" id="CSAJ01000139">
    <property type="protein sequence ID" value="COW00705.1"/>
    <property type="molecule type" value="Genomic_DNA"/>
</dbReference>
<dbReference type="Proteomes" id="UP000049023">
    <property type="component" value="Unassembled WGS sequence"/>
</dbReference>
<proteinExistence type="predicted"/>
<dbReference type="Proteomes" id="UP000046947">
    <property type="component" value="Unassembled WGS sequence"/>
</dbReference>
<dbReference type="EMBL" id="CHKL01000010">
    <property type="protein sequence ID" value="COV57733.1"/>
    <property type="molecule type" value="Genomic_DNA"/>
</dbReference>
<evidence type="ECO:0000313" key="17">
    <source>
        <dbReference type="Proteomes" id="UP000048289"/>
    </source>
</evidence>
<organism evidence="8 11">
    <name type="scientific">Mycobacterium tuberculosis</name>
    <dbReference type="NCBI Taxonomy" id="1773"/>
    <lineage>
        <taxon>Bacteria</taxon>
        <taxon>Bacillati</taxon>
        <taxon>Actinomycetota</taxon>
        <taxon>Actinomycetes</taxon>
        <taxon>Mycobacteriales</taxon>
        <taxon>Mycobacteriaceae</taxon>
        <taxon>Mycobacterium</taxon>
        <taxon>Mycobacterium tuberculosis complex</taxon>
    </lineage>
</organism>
<evidence type="ECO:0000313" key="4">
    <source>
        <dbReference type="EMBL" id="CKR00370.1"/>
    </source>
</evidence>
<evidence type="ECO:0000313" key="3">
    <source>
        <dbReference type="EMBL" id="CFR73633.1"/>
    </source>
</evidence>
<dbReference type="Proteomes" id="UP000048600">
    <property type="component" value="Unassembled WGS sequence"/>
</dbReference>
<gene>
    <name evidence="3" type="ORF">ERS007657_01209</name>
    <name evidence="6" type="ORF">ERS007661_01489</name>
    <name evidence="1" type="ORF">ERS007681_00987</name>
    <name evidence="2" type="ORF">ERS007688_01555</name>
    <name evidence="8" type="ORF">ERS007703_01852</name>
    <name evidence="9" type="ORF">ERS007720_01408</name>
    <name evidence="10" type="ORF">ERS007739_03019</name>
    <name evidence="7" type="ORF">ERS007741_00211</name>
    <name evidence="4" type="ORF">ERS027659_00532</name>
    <name evidence="5" type="ORF">ERS027661_03692</name>
</gene>
<evidence type="ECO:0000313" key="2">
    <source>
        <dbReference type="EMBL" id="CFE49742.1"/>
    </source>
</evidence>
<sequence>MVTEPRMRPGANPGLPDVTLRFLQQVHMGPKQRMNRLDRAGVRAV</sequence>
<evidence type="ECO:0000313" key="12">
    <source>
        <dbReference type="Proteomes" id="UP000039021"/>
    </source>
</evidence>
<dbReference type="Proteomes" id="UP000048289">
    <property type="component" value="Unassembled WGS sequence"/>
</dbReference>
<reference evidence="11 12" key="1">
    <citation type="submission" date="2015-03" db="EMBL/GenBank/DDBJ databases">
        <authorList>
            <consortium name="Pathogen Informatics"/>
        </authorList>
    </citation>
    <scope>NUCLEOTIDE SEQUENCE [LARGE SCALE GENOMIC DNA]</scope>
    <source>
        <strain evidence="4 20">Bir 185</strain>
        <strain evidence="5 19">Bir 187</strain>
        <strain evidence="3 15">C09601061</strain>
        <strain evidence="6 13">D00501624</strain>
        <strain evidence="1 17">G09901357</strain>
        <strain evidence="2 16">H09601792</strain>
        <strain evidence="11">K00500041</strain>
        <strain evidence="9 14">M09401471</strain>
        <strain evidence="12">N09902308</strain>
        <strain evidence="7 18">P00601463</strain>
    </source>
</reference>
<reference evidence="10" key="3">
    <citation type="submission" date="2015-03" db="EMBL/GenBank/DDBJ databases">
        <authorList>
            <consortium name="Pathogen Informatics"/>
            <person name="Murphy D."/>
        </authorList>
    </citation>
    <scope>NUCLEOTIDE SEQUENCE</scope>
    <source>
        <strain evidence="10">N09902308</strain>
    </source>
</reference>
<name>A0A0T9G0J4_MYCTX</name>
<dbReference type="EMBL" id="CNFU01001029">
    <property type="protein sequence ID" value="CKS91278.1"/>
    <property type="molecule type" value="Genomic_DNA"/>
</dbReference>